<dbReference type="GO" id="GO:0005829">
    <property type="term" value="C:cytosol"/>
    <property type="evidence" value="ECO:0007669"/>
    <property type="project" value="TreeGrafter"/>
</dbReference>
<dbReference type="InterPro" id="IPR043129">
    <property type="entry name" value="ATPase_NBD"/>
</dbReference>
<dbReference type="OrthoDB" id="9809995at2"/>
<evidence type="ECO:0000259" key="1">
    <source>
        <dbReference type="Pfam" id="PF00814"/>
    </source>
</evidence>
<evidence type="ECO:0000313" key="3">
    <source>
        <dbReference type="Proteomes" id="UP000193224"/>
    </source>
</evidence>
<dbReference type="EMBL" id="FWXB01000001">
    <property type="protein sequence ID" value="SMC10228.1"/>
    <property type="molecule type" value="Genomic_DNA"/>
</dbReference>
<dbReference type="InterPro" id="IPR022496">
    <property type="entry name" value="T6A_TsaB"/>
</dbReference>
<dbReference type="PANTHER" id="PTHR11735">
    <property type="entry name" value="TRNA N6-ADENOSINE THREONYLCARBAMOYLTRANSFERASE"/>
    <property type="match status" value="1"/>
</dbReference>
<proteinExistence type="predicted"/>
<protein>
    <submittedName>
        <fullName evidence="2">tRNA threonylcarbamoyladenosine biosynthesis protein TsaB</fullName>
    </submittedName>
</protein>
<dbReference type="SUPFAM" id="SSF53067">
    <property type="entry name" value="Actin-like ATPase domain"/>
    <property type="match status" value="1"/>
</dbReference>
<dbReference type="Proteomes" id="UP000193224">
    <property type="component" value="Unassembled WGS sequence"/>
</dbReference>
<dbReference type="NCBIfam" id="TIGR03725">
    <property type="entry name" value="T6A_YeaZ"/>
    <property type="match status" value="1"/>
</dbReference>
<accession>A0A1X7BKP1</accession>
<sequence length="222" mass="23229">MVSEPLVLGFDTSAAHCAAALLRGDRIVAARTETMARGQAERLMILLEELLTEANETWANLHAIGVGIGPGNFTGIRISVSAARGLALALDVPAVGVSTFQALAFGLGNAVAAVKGPADKTYIQILNGQSEGAPVICGPNEFPDYPSKAEPHFVAFPSVEALYLEAPLQPVIPLYPLAEAIARIAAARRFNVTITPPAPLYLKPADAAPSRDVPPVILDDDS</sequence>
<keyword evidence="3" id="KW-1185">Reference proteome</keyword>
<name>A0A1X7BKP1_9RHOB</name>
<dbReference type="GO" id="GO:0002949">
    <property type="term" value="P:tRNA threonylcarbamoyladenosine modification"/>
    <property type="evidence" value="ECO:0007669"/>
    <property type="project" value="InterPro"/>
</dbReference>
<dbReference type="AlphaFoldDB" id="A0A1X7BKP1"/>
<dbReference type="Gene3D" id="3.30.420.40">
    <property type="match status" value="2"/>
</dbReference>
<organism evidence="2 3">
    <name type="scientific">Roseovarius aestuarii</name>
    <dbReference type="NCBI Taxonomy" id="475083"/>
    <lineage>
        <taxon>Bacteria</taxon>
        <taxon>Pseudomonadati</taxon>
        <taxon>Pseudomonadota</taxon>
        <taxon>Alphaproteobacteria</taxon>
        <taxon>Rhodobacterales</taxon>
        <taxon>Roseobacteraceae</taxon>
        <taxon>Roseovarius</taxon>
    </lineage>
</organism>
<dbReference type="InterPro" id="IPR000905">
    <property type="entry name" value="Gcp-like_dom"/>
</dbReference>
<dbReference type="Pfam" id="PF00814">
    <property type="entry name" value="TsaD"/>
    <property type="match status" value="1"/>
</dbReference>
<reference evidence="2 3" key="1">
    <citation type="submission" date="2017-03" db="EMBL/GenBank/DDBJ databases">
        <authorList>
            <person name="Afonso C.L."/>
            <person name="Miller P.J."/>
            <person name="Scott M.A."/>
            <person name="Spackman E."/>
            <person name="Goraichik I."/>
            <person name="Dimitrov K.M."/>
            <person name="Suarez D.L."/>
            <person name="Swayne D.E."/>
        </authorList>
    </citation>
    <scope>NUCLEOTIDE SEQUENCE [LARGE SCALE GENOMIC DNA]</scope>
    <source>
        <strain evidence="2 3">CECT 7745</strain>
    </source>
</reference>
<gene>
    <name evidence="2" type="primary">tsaB</name>
    <name evidence="2" type="ORF">ROA7745_00030</name>
</gene>
<dbReference type="RefSeq" id="WP_085798220.1">
    <property type="nucleotide sequence ID" value="NZ_FWXB01000001.1"/>
</dbReference>
<dbReference type="PANTHER" id="PTHR11735:SF11">
    <property type="entry name" value="TRNA THREONYLCARBAMOYLADENOSINE BIOSYNTHESIS PROTEIN TSAB"/>
    <property type="match status" value="1"/>
</dbReference>
<evidence type="ECO:0000313" key="2">
    <source>
        <dbReference type="EMBL" id="SMC10228.1"/>
    </source>
</evidence>
<feature type="domain" description="Gcp-like" evidence="1">
    <location>
        <begin position="34"/>
        <end position="106"/>
    </location>
</feature>